<protein>
    <submittedName>
        <fullName evidence="5">Arylsulfatase A-like enzyme</fullName>
    </submittedName>
</protein>
<dbReference type="InterPro" id="IPR050738">
    <property type="entry name" value="Sulfatase"/>
</dbReference>
<comment type="PTM">
    <text evidence="2">The conversion to 3-oxoalanine (also known as C-formylglycine, FGly), of a serine or cysteine residue in prokaryotes and of a cysteine residue in eukaryotes, is critical for catalytic activity.</text>
</comment>
<sequence>MNINKSKLLTGLSFMSSGLIASVPALARDTYTNEEKPNILIIYTDDMGIGDLSCYNTGWTKTPNLDQIASEGLIINNYYSAAPVSSASRVGLTTGMFPLQWGINTYLSDKKHNSNCEQFDYLSTSAPSMARILKDAGYNTGHFGKWHMGGGRDVKNAPQITEYGFDEYISTWESPDPDPVITGSNWIWSDKDEVKRWSRTAYFVDKTLDFLSRHKGEPCFVNLWPDDMHTPWVQDEEAVGKRKTWESQPNFHEVLIEYDIQMGRLMEGLKKLGIDKNTIVIFTSDNGPAPSFKQIRANGLRGTKNSLYEGGIRMPFMVRWPDKVKAGEIDKTSLIFAADLLPSLCKIAGANLPKGHSWAGEDMSKVLIGKPQKRKKDMMWDFGRNKYFAQLKGANRSPHLALRRGNWKLLMNSDGTQIELYNMAKDENEAMNVAESNPKVVKELSKALLEWWAKRLTPEKNQL</sequence>
<dbReference type="InterPro" id="IPR000917">
    <property type="entry name" value="Sulfatase_N"/>
</dbReference>
<dbReference type="PANTHER" id="PTHR42693:SF33">
    <property type="entry name" value="ARYLSULFATASE"/>
    <property type="match status" value="1"/>
</dbReference>
<evidence type="ECO:0000256" key="1">
    <source>
        <dbReference type="ARBA" id="ARBA00008779"/>
    </source>
</evidence>
<dbReference type="Pfam" id="PF00884">
    <property type="entry name" value="Sulfatase"/>
    <property type="match status" value="1"/>
</dbReference>
<organism evidence="5 6">
    <name type="scientific">Dysgonomonas hofstadii</name>
    <dbReference type="NCBI Taxonomy" id="637886"/>
    <lineage>
        <taxon>Bacteria</taxon>
        <taxon>Pseudomonadati</taxon>
        <taxon>Bacteroidota</taxon>
        <taxon>Bacteroidia</taxon>
        <taxon>Bacteroidales</taxon>
        <taxon>Dysgonomonadaceae</taxon>
        <taxon>Dysgonomonas</taxon>
    </lineage>
</organism>
<dbReference type="PANTHER" id="PTHR42693">
    <property type="entry name" value="ARYLSULFATASE FAMILY MEMBER"/>
    <property type="match status" value="1"/>
</dbReference>
<evidence type="ECO:0000313" key="5">
    <source>
        <dbReference type="EMBL" id="MBB4037276.1"/>
    </source>
</evidence>
<evidence type="ECO:0000313" key="6">
    <source>
        <dbReference type="Proteomes" id="UP000555103"/>
    </source>
</evidence>
<dbReference type="Proteomes" id="UP000555103">
    <property type="component" value="Unassembled WGS sequence"/>
</dbReference>
<accession>A0A840CPF7</accession>
<evidence type="ECO:0000259" key="4">
    <source>
        <dbReference type="Pfam" id="PF00884"/>
    </source>
</evidence>
<feature type="signal peptide" evidence="3">
    <location>
        <begin position="1"/>
        <end position="27"/>
    </location>
</feature>
<comment type="caution">
    <text evidence="5">The sequence shown here is derived from an EMBL/GenBank/DDBJ whole genome shotgun (WGS) entry which is preliminary data.</text>
</comment>
<dbReference type="GO" id="GO:0004065">
    <property type="term" value="F:arylsulfatase activity"/>
    <property type="evidence" value="ECO:0007669"/>
    <property type="project" value="TreeGrafter"/>
</dbReference>
<evidence type="ECO:0000256" key="3">
    <source>
        <dbReference type="SAM" id="SignalP"/>
    </source>
</evidence>
<dbReference type="EMBL" id="JACIEP010000012">
    <property type="protein sequence ID" value="MBB4037276.1"/>
    <property type="molecule type" value="Genomic_DNA"/>
</dbReference>
<feature type="chain" id="PRO_5032736356" evidence="3">
    <location>
        <begin position="28"/>
        <end position="463"/>
    </location>
</feature>
<comment type="similarity">
    <text evidence="1">Belongs to the sulfatase family.</text>
</comment>
<name>A0A840CPF7_9BACT</name>
<proteinExistence type="inferred from homology"/>
<dbReference type="Gene3D" id="3.40.720.10">
    <property type="entry name" value="Alkaline Phosphatase, subunit A"/>
    <property type="match status" value="1"/>
</dbReference>
<feature type="modified residue" description="3-oxoalanine (Ser)" evidence="2">
    <location>
        <position position="85"/>
    </location>
</feature>
<keyword evidence="3" id="KW-0732">Signal</keyword>
<dbReference type="RefSeq" id="WP_183308131.1">
    <property type="nucleotide sequence ID" value="NZ_JACIEP010000012.1"/>
</dbReference>
<evidence type="ECO:0000256" key="2">
    <source>
        <dbReference type="PIRSR" id="PIRSR600917-52"/>
    </source>
</evidence>
<keyword evidence="6" id="KW-1185">Reference proteome</keyword>
<dbReference type="Gene3D" id="3.30.1120.10">
    <property type="match status" value="1"/>
</dbReference>
<dbReference type="SUPFAM" id="SSF53649">
    <property type="entry name" value="Alkaline phosphatase-like"/>
    <property type="match status" value="1"/>
</dbReference>
<dbReference type="AlphaFoldDB" id="A0A840CPF7"/>
<gene>
    <name evidence="5" type="ORF">GGR21_003193</name>
</gene>
<dbReference type="InterPro" id="IPR017850">
    <property type="entry name" value="Alkaline_phosphatase_core_sf"/>
</dbReference>
<reference evidence="5 6" key="1">
    <citation type="submission" date="2020-08" db="EMBL/GenBank/DDBJ databases">
        <title>Genomic Encyclopedia of Type Strains, Phase IV (KMG-IV): sequencing the most valuable type-strain genomes for metagenomic binning, comparative biology and taxonomic classification.</title>
        <authorList>
            <person name="Goeker M."/>
        </authorList>
    </citation>
    <scope>NUCLEOTIDE SEQUENCE [LARGE SCALE GENOMIC DNA]</scope>
    <source>
        <strain evidence="5 6">DSM 104969</strain>
    </source>
</reference>
<feature type="domain" description="Sulfatase N-terminal" evidence="4">
    <location>
        <begin position="37"/>
        <end position="349"/>
    </location>
</feature>